<dbReference type="Gene3D" id="3.20.20.140">
    <property type="entry name" value="Metal-dependent hydrolases"/>
    <property type="match status" value="1"/>
</dbReference>
<reference evidence="2 3" key="1">
    <citation type="submission" date="2017-03" db="EMBL/GenBank/DDBJ databases">
        <authorList>
            <person name="Afonso C.L."/>
            <person name="Miller P.J."/>
            <person name="Scott M.A."/>
            <person name="Spackman E."/>
            <person name="Goraichik I."/>
            <person name="Dimitrov K.M."/>
            <person name="Suarez D.L."/>
            <person name="Swayne D.E."/>
        </authorList>
    </citation>
    <scope>NUCLEOTIDE SEQUENCE [LARGE SCALE GENOMIC DNA]</scope>
    <source>
        <strain evidence="2 3">CNRZ 918</strain>
    </source>
</reference>
<dbReference type="GO" id="GO:0016810">
    <property type="term" value="F:hydrolase activity, acting on carbon-nitrogen (but not peptide) bonds"/>
    <property type="evidence" value="ECO:0007669"/>
    <property type="project" value="InterPro"/>
</dbReference>
<sequence>MTIPDAADSSAKTWTQRCSLSAVTMYFGGDVYSSVDPFATALGTKDGTVSFIGSDEAALASEPNAINLDGDFLTPGFVHGGLVLHEGAPDGDRLIESGFTHVHVLGTAEAVRDFRARAPKGLRIIAYPQLSSETAPATDPATDRASIAAADFLGLETMPETSLYIDVESNQRLGEVLDRVHDHAALAQRNGYRLLLNFSVNEEFVTPLGYSGIALTLDPARPQPLARLLSAGAQVSWTDSQDSPWATVRSAVVGDSGIGARAAFNAATRFAHRAAGNPDGGVLAPGADADFVRWQVERLVVQVADARVAAWSTDPRSGTPGLPELSPDVPLPTRIALSEDA</sequence>
<evidence type="ECO:0008006" key="4">
    <source>
        <dbReference type="Google" id="ProtNLM"/>
    </source>
</evidence>
<dbReference type="Proteomes" id="UP000234433">
    <property type="component" value="Unassembled WGS sequence"/>
</dbReference>
<protein>
    <recommendedName>
        <fullName evidence="4">Metal-dependent hydrolase</fullName>
    </recommendedName>
</protein>
<proteinExistence type="predicted"/>
<evidence type="ECO:0000256" key="1">
    <source>
        <dbReference type="SAM" id="MobiDB-lite"/>
    </source>
</evidence>
<dbReference type="Gene3D" id="2.30.40.10">
    <property type="entry name" value="Urease, subunit C, domain 1"/>
    <property type="match status" value="1"/>
</dbReference>
<evidence type="ECO:0000313" key="2">
    <source>
        <dbReference type="EMBL" id="SMX65297.1"/>
    </source>
</evidence>
<dbReference type="AlphaFoldDB" id="A0A2H1HQV1"/>
<accession>A0A2H1HQV1</accession>
<dbReference type="InterPro" id="IPR011059">
    <property type="entry name" value="Metal-dep_hydrolase_composite"/>
</dbReference>
<dbReference type="SUPFAM" id="SSF51338">
    <property type="entry name" value="Composite domain of metallo-dependent hydrolases"/>
    <property type="match status" value="1"/>
</dbReference>
<feature type="region of interest" description="Disordered" evidence="1">
    <location>
        <begin position="312"/>
        <end position="341"/>
    </location>
</feature>
<dbReference type="EMBL" id="FXZD01000001">
    <property type="protein sequence ID" value="SMX65297.1"/>
    <property type="molecule type" value="Genomic_DNA"/>
</dbReference>
<evidence type="ECO:0000313" key="3">
    <source>
        <dbReference type="Proteomes" id="UP000234433"/>
    </source>
</evidence>
<name>A0A2H1HQV1_9MICO</name>
<gene>
    <name evidence="2" type="ORF">BANT918_00341</name>
</gene>
<organism evidence="2 3">
    <name type="scientific">Brevibacterium antiquum CNRZ 918</name>
    <dbReference type="NCBI Taxonomy" id="1255637"/>
    <lineage>
        <taxon>Bacteria</taxon>
        <taxon>Bacillati</taxon>
        <taxon>Actinomycetota</taxon>
        <taxon>Actinomycetes</taxon>
        <taxon>Micrococcales</taxon>
        <taxon>Brevibacteriaceae</taxon>
        <taxon>Brevibacterium</taxon>
    </lineage>
</organism>